<accession>A0A1B8YGD7</accession>
<dbReference type="EMBL" id="LOIC01000072">
    <property type="protein sequence ID" value="OCA54233.1"/>
    <property type="molecule type" value="Genomic_DNA"/>
</dbReference>
<proteinExistence type="predicted"/>
<comment type="caution">
    <text evidence="2">The sequence shown here is derived from an EMBL/GenBank/DDBJ whole genome shotgun (WGS) entry which is preliminary data.</text>
</comment>
<keyword evidence="1" id="KW-0812">Transmembrane</keyword>
<reference evidence="3" key="1">
    <citation type="submission" date="2015-11" db="EMBL/GenBank/DDBJ databases">
        <authorList>
            <person name="Tobias N.J."/>
            <person name="Mishra B."/>
            <person name="Gupta D.K."/>
            <person name="Thines M."/>
            <person name="Stinear T.P."/>
            <person name="Bode H.B."/>
        </authorList>
    </citation>
    <scope>NUCLEOTIDE SEQUENCE [LARGE SCALE GENOMIC DNA]</scope>
    <source>
        <strain evidence="3">PB45.5</strain>
    </source>
</reference>
<evidence type="ECO:0000256" key="1">
    <source>
        <dbReference type="SAM" id="Phobius"/>
    </source>
</evidence>
<evidence type="ECO:0000313" key="3">
    <source>
        <dbReference type="Proteomes" id="UP000092665"/>
    </source>
</evidence>
<dbReference type="RefSeq" id="WP_165603294.1">
    <property type="nucleotide sequence ID" value="NZ_CAWMQN010000072.1"/>
</dbReference>
<gene>
    <name evidence="2" type="ORF">Phpb_02677</name>
</gene>
<keyword evidence="1" id="KW-1133">Transmembrane helix</keyword>
<evidence type="ECO:0000313" key="2">
    <source>
        <dbReference type="EMBL" id="OCA54233.1"/>
    </source>
</evidence>
<organism evidence="2 3">
    <name type="scientific">Photorhabdus namnaonensis</name>
    <dbReference type="NCBI Taxonomy" id="1851568"/>
    <lineage>
        <taxon>Bacteria</taxon>
        <taxon>Pseudomonadati</taxon>
        <taxon>Pseudomonadota</taxon>
        <taxon>Gammaproteobacteria</taxon>
        <taxon>Enterobacterales</taxon>
        <taxon>Morganellaceae</taxon>
        <taxon>Photorhabdus</taxon>
    </lineage>
</organism>
<name>A0A1B8YGD7_9GAMM</name>
<sequence>MNSLEKMAHKYKLTGEDFRAPKLTDGLLYPLVMLYVASAIIFLLK</sequence>
<keyword evidence="1" id="KW-0472">Membrane</keyword>
<dbReference type="Proteomes" id="UP000092665">
    <property type="component" value="Unassembled WGS sequence"/>
</dbReference>
<feature type="transmembrane region" description="Helical" evidence="1">
    <location>
        <begin position="27"/>
        <end position="44"/>
    </location>
</feature>
<protein>
    <submittedName>
        <fullName evidence="2">Uncharacterized protein</fullName>
    </submittedName>
</protein>
<dbReference type="AlphaFoldDB" id="A0A1B8YGD7"/>
<keyword evidence="3" id="KW-1185">Reference proteome</keyword>